<protein>
    <submittedName>
        <fullName evidence="3">Uncharacterized protein</fullName>
    </submittedName>
</protein>
<gene>
    <name evidence="3" type="ORF">BAE44_0015844</name>
</gene>
<evidence type="ECO:0000256" key="1">
    <source>
        <dbReference type="SAM" id="MobiDB-lite"/>
    </source>
</evidence>
<feature type="chain" id="PRO_5009188010" evidence="2">
    <location>
        <begin position="28"/>
        <end position="103"/>
    </location>
</feature>
<keyword evidence="4" id="KW-1185">Reference proteome</keyword>
<dbReference type="Proteomes" id="UP000095767">
    <property type="component" value="Unassembled WGS sequence"/>
</dbReference>
<comment type="caution">
    <text evidence="3">The sequence shown here is derived from an EMBL/GenBank/DDBJ whole genome shotgun (WGS) entry which is preliminary data.</text>
</comment>
<keyword evidence="2" id="KW-0732">Signal</keyword>
<sequence length="103" mass="11067">MARDGQLSHRRALLLLFFFLQIPSLLGYRSAHAVVDHAAEAAAGRRIYLPAPAVYEQSVEAVKLAALAHPRSMGRGARRSSSSAFMNAVSKHQVPSGANPDSN</sequence>
<organism evidence="3 4">
    <name type="scientific">Dichanthelium oligosanthes</name>
    <dbReference type="NCBI Taxonomy" id="888268"/>
    <lineage>
        <taxon>Eukaryota</taxon>
        <taxon>Viridiplantae</taxon>
        <taxon>Streptophyta</taxon>
        <taxon>Embryophyta</taxon>
        <taxon>Tracheophyta</taxon>
        <taxon>Spermatophyta</taxon>
        <taxon>Magnoliopsida</taxon>
        <taxon>Liliopsida</taxon>
        <taxon>Poales</taxon>
        <taxon>Poaceae</taxon>
        <taxon>PACMAD clade</taxon>
        <taxon>Panicoideae</taxon>
        <taxon>Panicodae</taxon>
        <taxon>Paniceae</taxon>
        <taxon>Dichantheliinae</taxon>
        <taxon>Dichanthelium</taxon>
    </lineage>
</organism>
<evidence type="ECO:0000256" key="2">
    <source>
        <dbReference type="SAM" id="SignalP"/>
    </source>
</evidence>
<proteinExistence type="predicted"/>
<evidence type="ECO:0000313" key="3">
    <source>
        <dbReference type="EMBL" id="OEL23137.1"/>
    </source>
</evidence>
<feature type="region of interest" description="Disordered" evidence="1">
    <location>
        <begin position="73"/>
        <end position="103"/>
    </location>
</feature>
<reference evidence="3 4" key="1">
    <citation type="submission" date="2016-09" db="EMBL/GenBank/DDBJ databases">
        <title>The draft genome of Dichanthelium oligosanthes: A C3 panicoid grass species.</title>
        <authorList>
            <person name="Studer A.J."/>
            <person name="Schnable J.C."/>
            <person name="Brutnell T.P."/>
        </authorList>
    </citation>
    <scope>NUCLEOTIDE SEQUENCE [LARGE SCALE GENOMIC DNA]</scope>
    <source>
        <strain evidence="4">cv. Kellogg 1175</strain>
        <tissue evidence="3">Leaf</tissue>
    </source>
</reference>
<accession>A0A1E5VDJ9</accession>
<evidence type="ECO:0000313" key="4">
    <source>
        <dbReference type="Proteomes" id="UP000095767"/>
    </source>
</evidence>
<name>A0A1E5VDJ9_9POAL</name>
<feature type="signal peptide" evidence="2">
    <location>
        <begin position="1"/>
        <end position="27"/>
    </location>
</feature>
<feature type="compositionally biased region" description="Low complexity" evidence="1">
    <location>
        <begin position="73"/>
        <end position="84"/>
    </location>
</feature>
<dbReference type="AlphaFoldDB" id="A0A1E5VDJ9"/>
<dbReference type="EMBL" id="LWDX02043389">
    <property type="protein sequence ID" value="OEL23137.1"/>
    <property type="molecule type" value="Genomic_DNA"/>
</dbReference>